<evidence type="ECO:0000313" key="1">
    <source>
        <dbReference type="EMBL" id="CAB4556435.1"/>
    </source>
</evidence>
<accession>A0A6J6CZB8</accession>
<organism evidence="1">
    <name type="scientific">freshwater metagenome</name>
    <dbReference type="NCBI Taxonomy" id="449393"/>
    <lineage>
        <taxon>unclassified sequences</taxon>
        <taxon>metagenomes</taxon>
        <taxon>ecological metagenomes</taxon>
    </lineage>
</organism>
<gene>
    <name evidence="1" type="ORF">UFOPK1591_00403</name>
</gene>
<sequence length="84" mass="9259">MNCIRRRNVGAFGELFAQCLDGTSVRDPGDVLDVLQSGYERRGLSRCQSRCATQLDLVRDEDDALLEKQIPVDVKQVVGHVGAV</sequence>
<reference evidence="1" key="1">
    <citation type="submission" date="2020-05" db="EMBL/GenBank/DDBJ databases">
        <authorList>
            <person name="Chiriac C."/>
            <person name="Salcher M."/>
            <person name="Ghai R."/>
            <person name="Kavagutti S V."/>
        </authorList>
    </citation>
    <scope>NUCLEOTIDE SEQUENCE</scope>
</reference>
<protein>
    <submittedName>
        <fullName evidence="1">Unannotated protein</fullName>
    </submittedName>
</protein>
<dbReference type="EMBL" id="CAEZTD010000020">
    <property type="protein sequence ID" value="CAB4556435.1"/>
    <property type="molecule type" value="Genomic_DNA"/>
</dbReference>
<dbReference type="AlphaFoldDB" id="A0A6J6CZB8"/>
<proteinExistence type="predicted"/>
<name>A0A6J6CZB8_9ZZZZ</name>